<feature type="domain" description="Plus3" evidence="1">
    <location>
        <begin position="167"/>
        <end position="283"/>
    </location>
</feature>
<dbReference type="Pfam" id="PF03126">
    <property type="entry name" value="Plus-3"/>
    <property type="match status" value="1"/>
</dbReference>
<dbReference type="Pfam" id="PF02201">
    <property type="entry name" value="SWIB"/>
    <property type="match status" value="1"/>
</dbReference>
<evidence type="ECO:0000259" key="1">
    <source>
        <dbReference type="PROSITE" id="PS51360"/>
    </source>
</evidence>
<dbReference type="PROSITE" id="PS51360">
    <property type="entry name" value="PLUS3"/>
    <property type="match status" value="1"/>
</dbReference>
<sequence length="441" mass="50742">MEKREKEEPFFWIEDSKEQLSVPIKMKRKVKAKKIEFVGWGSKPLIEFLESMGRDISIKLSQYEVTAIVNEYIHRNDLFHPVKKKRVMCDEWLHYLFGKKWVPRIKIYDLLEAHFAENHDESEDETFFSSEGEDDMVYKKQKVSSSDIKKAQQKIQVPETPKSCFASITSDNMKLVYLKRSLIQDLSKDPESFEVKVVGSYVRIKSDPNDYFQKNSHQLQQVAGVNPASGCADDDREILLQVPNLLKDEECEDLRQRVKAGLANRPTVVELEQKSRILHEDITKHVAFMGQCGCAMIGDWCIMLGFGCGCDDSEVVVQGKVVAWLVRELVLLQNLIDRANEKGWRREYPFVMYDAFTLFDYLERKQLLQMPSEQSRLLLEVPKVIAEELEPEPTLQECVENVEEKISCSPKPISRVASDVSADLETNQTSSSQISESIVVA</sequence>
<organism evidence="3 4">
    <name type="scientific">Escallonia rubra</name>
    <dbReference type="NCBI Taxonomy" id="112253"/>
    <lineage>
        <taxon>Eukaryota</taxon>
        <taxon>Viridiplantae</taxon>
        <taxon>Streptophyta</taxon>
        <taxon>Embryophyta</taxon>
        <taxon>Tracheophyta</taxon>
        <taxon>Spermatophyta</taxon>
        <taxon>Magnoliopsida</taxon>
        <taxon>eudicotyledons</taxon>
        <taxon>Gunneridae</taxon>
        <taxon>Pentapetalae</taxon>
        <taxon>asterids</taxon>
        <taxon>campanulids</taxon>
        <taxon>Escalloniales</taxon>
        <taxon>Escalloniaceae</taxon>
        <taxon>Escallonia</taxon>
    </lineage>
</organism>
<keyword evidence="4" id="KW-1185">Reference proteome</keyword>
<dbReference type="SUPFAM" id="SSF159042">
    <property type="entry name" value="Plus3-like"/>
    <property type="match status" value="1"/>
</dbReference>
<evidence type="ECO:0000313" key="4">
    <source>
        <dbReference type="Proteomes" id="UP001187471"/>
    </source>
</evidence>
<protein>
    <submittedName>
        <fullName evidence="3">Uncharacterized protein</fullName>
    </submittedName>
</protein>
<dbReference type="InterPro" id="IPR003121">
    <property type="entry name" value="SWIB_MDM2_domain"/>
</dbReference>
<proteinExistence type="predicted"/>
<dbReference type="InterPro" id="IPR045894">
    <property type="entry name" value="At5g08430-like"/>
</dbReference>
<dbReference type="PANTHER" id="PTHR46851:SF11">
    <property type="entry name" value="GYF DOMAIN-CONTAINING PROTEIN"/>
    <property type="match status" value="1"/>
</dbReference>
<dbReference type="Gene3D" id="3.90.70.200">
    <property type="entry name" value="Plus-3 domain"/>
    <property type="match status" value="1"/>
</dbReference>
<dbReference type="CDD" id="cd10567">
    <property type="entry name" value="SWIB-MDM2_like"/>
    <property type="match status" value="1"/>
</dbReference>
<dbReference type="PROSITE" id="PS51925">
    <property type="entry name" value="SWIB_MDM2"/>
    <property type="match status" value="1"/>
</dbReference>
<evidence type="ECO:0000259" key="2">
    <source>
        <dbReference type="PROSITE" id="PS51925"/>
    </source>
</evidence>
<comment type="caution">
    <text evidence="3">The sequence shown here is derived from an EMBL/GenBank/DDBJ whole genome shotgun (WGS) entry which is preliminary data.</text>
</comment>
<dbReference type="SUPFAM" id="SSF47592">
    <property type="entry name" value="SWIB/MDM2 domain"/>
    <property type="match status" value="1"/>
</dbReference>
<dbReference type="InterPro" id="IPR036885">
    <property type="entry name" value="SWIB_MDM2_dom_sf"/>
</dbReference>
<dbReference type="Gene3D" id="1.10.245.10">
    <property type="entry name" value="SWIB/MDM2 domain"/>
    <property type="match status" value="1"/>
</dbReference>
<dbReference type="InterPro" id="IPR058668">
    <property type="entry name" value="NERD_dom"/>
</dbReference>
<dbReference type="GO" id="GO:0003677">
    <property type="term" value="F:DNA binding"/>
    <property type="evidence" value="ECO:0007669"/>
    <property type="project" value="InterPro"/>
</dbReference>
<dbReference type="PANTHER" id="PTHR46851">
    <property type="entry name" value="OS01G0884500 PROTEIN"/>
    <property type="match status" value="1"/>
</dbReference>
<accession>A0AA88U028</accession>
<reference evidence="3" key="1">
    <citation type="submission" date="2022-12" db="EMBL/GenBank/DDBJ databases">
        <title>Draft genome assemblies for two species of Escallonia (Escalloniales).</title>
        <authorList>
            <person name="Chanderbali A."/>
            <person name="Dervinis C."/>
            <person name="Anghel I."/>
            <person name="Soltis D."/>
            <person name="Soltis P."/>
            <person name="Zapata F."/>
        </authorList>
    </citation>
    <scope>NUCLEOTIDE SEQUENCE</scope>
    <source>
        <strain evidence="3">UCBG92.1500</strain>
        <tissue evidence="3">Leaf</tissue>
    </source>
</reference>
<evidence type="ECO:0000313" key="3">
    <source>
        <dbReference type="EMBL" id="KAK2965265.1"/>
    </source>
</evidence>
<dbReference type="AlphaFoldDB" id="A0AA88U028"/>
<name>A0AA88U028_9ASTE</name>
<dbReference type="InterPro" id="IPR036128">
    <property type="entry name" value="Plus3-like_sf"/>
</dbReference>
<feature type="domain" description="DM2" evidence="2">
    <location>
        <begin position="34"/>
        <end position="117"/>
    </location>
</feature>
<dbReference type="EMBL" id="JAVXUO010003228">
    <property type="protein sequence ID" value="KAK2965265.1"/>
    <property type="molecule type" value="Genomic_DNA"/>
</dbReference>
<feature type="non-terminal residue" evidence="3">
    <location>
        <position position="441"/>
    </location>
</feature>
<gene>
    <name evidence="3" type="ORF">RJ640_015763</name>
</gene>
<dbReference type="Proteomes" id="UP001187471">
    <property type="component" value="Unassembled WGS sequence"/>
</dbReference>
<dbReference type="InterPro" id="IPR004343">
    <property type="entry name" value="Plus-3_dom"/>
</dbReference>
<dbReference type="SMART" id="SM00719">
    <property type="entry name" value="Plus3"/>
    <property type="match status" value="1"/>
</dbReference>
<dbReference type="Pfam" id="PF25980">
    <property type="entry name" value="NERD_plant"/>
    <property type="match status" value="1"/>
</dbReference>